<dbReference type="PANTHER" id="PTHR11620">
    <property type="entry name" value="60S RIBOSOMAL PROTEIN L23A"/>
    <property type="match status" value="1"/>
</dbReference>
<comment type="similarity">
    <text evidence="1 4">Belongs to the universal ribosomal protein uL23 family.</text>
</comment>
<comment type="subunit">
    <text evidence="4">Part of the 50S ribosomal subunit. Contacts protein L29, and trigger factor when it is bound to the ribosome.</text>
</comment>
<keyword evidence="4" id="KW-0699">rRNA-binding</keyword>
<dbReference type="AlphaFoldDB" id="A0A2M7B7J5"/>
<dbReference type="EMBL" id="PEVH01000049">
    <property type="protein sequence ID" value="PIU99096.1"/>
    <property type="molecule type" value="Genomic_DNA"/>
</dbReference>
<evidence type="ECO:0000256" key="4">
    <source>
        <dbReference type="HAMAP-Rule" id="MF_01369"/>
    </source>
</evidence>
<proteinExistence type="inferred from homology"/>
<comment type="function">
    <text evidence="4">One of the early assembly proteins it binds 23S rRNA. One of the proteins that surrounds the polypeptide exit tunnel on the outside of the ribosome. Forms the main docking site for trigger factor binding to the ribosome.</text>
</comment>
<dbReference type="SUPFAM" id="SSF54189">
    <property type="entry name" value="Ribosomal proteins S24e, L23 and L15e"/>
    <property type="match status" value="1"/>
</dbReference>
<dbReference type="GO" id="GO:0006412">
    <property type="term" value="P:translation"/>
    <property type="evidence" value="ECO:0007669"/>
    <property type="project" value="UniProtKB-UniRule"/>
</dbReference>
<dbReference type="InterPro" id="IPR012678">
    <property type="entry name" value="Ribosomal_uL23/eL15/eS24_sf"/>
</dbReference>
<evidence type="ECO:0000256" key="1">
    <source>
        <dbReference type="ARBA" id="ARBA00006700"/>
    </source>
</evidence>
<protein>
    <recommendedName>
        <fullName evidence="4">Large ribosomal subunit protein uL23</fullName>
    </recommendedName>
</protein>
<dbReference type="GO" id="GO:0005840">
    <property type="term" value="C:ribosome"/>
    <property type="evidence" value="ECO:0007669"/>
    <property type="project" value="UniProtKB-KW"/>
</dbReference>
<comment type="caution">
    <text evidence="5">The sequence shown here is derived from an EMBL/GenBank/DDBJ whole genome shotgun (WGS) entry which is preliminary data.</text>
</comment>
<dbReference type="Proteomes" id="UP000230131">
    <property type="component" value="Unassembled WGS sequence"/>
</dbReference>
<evidence type="ECO:0000256" key="2">
    <source>
        <dbReference type="ARBA" id="ARBA00022980"/>
    </source>
</evidence>
<dbReference type="Pfam" id="PF00276">
    <property type="entry name" value="Ribosomal_L23"/>
    <property type="match status" value="1"/>
</dbReference>
<keyword evidence="2 4" id="KW-0689">Ribosomal protein</keyword>
<dbReference type="GO" id="GO:1990904">
    <property type="term" value="C:ribonucleoprotein complex"/>
    <property type="evidence" value="ECO:0007669"/>
    <property type="project" value="UniProtKB-KW"/>
</dbReference>
<dbReference type="InterPro" id="IPR012677">
    <property type="entry name" value="Nucleotide-bd_a/b_plait_sf"/>
</dbReference>
<reference evidence="6" key="1">
    <citation type="submission" date="2017-09" db="EMBL/GenBank/DDBJ databases">
        <title>Depth-based differentiation of microbial function through sediment-hosted aquifers and enrichment of novel symbionts in the deep terrestrial subsurface.</title>
        <authorList>
            <person name="Probst A.J."/>
            <person name="Ladd B."/>
            <person name="Jarett J.K."/>
            <person name="Geller-Mcgrath D.E."/>
            <person name="Sieber C.M.K."/>
            <person name="Emerson J.B."/>
            <person name="Anantharaman K."/>
            <person name="Thomas B.C."/>
            <person name="Malmstrom R."/>
            <person name="Stieglmeier M."/>
            <person name="Klingl A."/>
            <person name="Woyke T."/>
            <person name="Ryan C.M."/>
            <person name="Banfield J.F."/>
        </authorList>
    </citation>
    <scope>NUCLEOTIDE SEQUENCE [LARGE SCALE GENOMIC DNA]</scope>
</reference>
<evidence type="ECO:0000313" key="6">
    <source>
        <dbReference type="Proteomes" id="UP000230131"/>
    </source>
</evidence>
<dbReference type="GO" id="GO:0003735">
    <property type="term" value="F:structural constituent of ribosome"/>
    <property type="evidence" value="ECO:0007669"/>
    <property type="project" value="InterPro"/>
</dbReference>
<evidence type="ECO:0000256" key="3">
    <source>
        <dbReference type="ARBA" id="ARBA00023274"/>
    </source>
</evidence>
<dbReference type="NCBIfam" id="NF004363">
    <property type="entry name" value="PRK05738.2-4"/>
    <property type="match status" value="1"/>
</dbReference>
<keyword evidence="3 4" id="KW-0687">Ribonucleoprotein</keyword>
<dbReference type="InterPro" id="IPR013025">
    <property type="entry name" value="Ribosomal_uL23-like"/>
</dbReference>
<evidence type="ECO:0000313" key="5">
    <source>
        <dbReference type="EMBL" id="PIU99096.1"/>
    </source>
</evidence>
<name>A0A2M7B7J5_9BACT</name>
<sequence length="121" mass="13885">MPLFKKKKTTDSDIKPAETKKETVAIYHSSDSSLINSLITEKTRNLAIKKNKYVFRVKKESNKKEIKKAIENLYKVEVINVNIINTKSKPKRLGRNLGKTKQFKKAIVTIRRGQSIDVIPT</sequence>
<keyword evidence="4" id="KW-0694">RNA-binding</keyword>
<accession>A0A2M7B7J5</accession>
<gene>
    <name evidence="4" type="primary">rplW</name>
    <name evidence="5" type="ORF">COS59_01555</name>
</gene>
<dbReference type="GO" id="GO:0019843">
    <property type="term" value="F:rRNA binding"/>
    <property type="evidence" value="ECO:0007669"/>
    <property type="project" value="UniProtKB-UniRule"/>
</dbReference>
<dbReference type="Gene3D" id="3.30.70.330">
    <property type="match status" value="1"/>
</dbReference>
<organism evidence="5 6">
    <name type="scientific">Candidatus Wolfebacteria bacterium CG03_land_8_20_14_0_80_36_15</name>
    <dbReference type="NCBI Taxonomy" id="1975067"/>
    <lineage>
        <taxon>Bacteria</taxon>
        <taxon>Candidatus Wolfeibacteriota</taxon>
    </lineage>
</organism>
<dbReference type="HAMAP" id="MF_01369_B">
    <property type="entry name" value="Ribosomal_uL23_B"/>
    <property type="match status" value="1"/>
</dbReference>